<dbReference type="InterPro" id="IPR048281">
    <property type="entry name" value="COA6_fun"/>
</dbReference>
<accession>A0AAV9PGI7</accession>
<evidence type="ECO:0000256" key="4">
    <source>
        <dbReference type="ARBA" id="ARBA00006425"/>
    </source>
</evidence>
<evidence type="ECO:0000256" key="3">
    <source>
        <dbReference type="ARBA" id="ARBA00004569"/>
    </source>
</evidence>
<evidence type="ECO:0000256" key="1">
    <source>
        <dbReference type="ARBA" id="ARBA00004123"/>
    </source>
</evidence>
<dbReference type="InterPro" id="IPR036549">
    <property type="entry name" value="CX6/COA6-like_sf"/>
</dbReference>
<comment type="caution">
    <text evidence="10">The sequence shown here is derived from an EMBL/GenBank/DDBJ whole genome shotgun (WGS) entry which is preliminary data.</text>
</comment>
<dbReference type="GeneID" id="89924478"/>
<dbReference type="PANTHER" id="PTHR47677">
    <property type="entry name" value="CYTOCHROME C OXIDASE ASSEMBLY FACTOR 6"/>
    <property type="match status" value="1"/>
</dbReference>
<organism evidence="10 11">
    <name type="scientific">Saxophila tyrrhenica</name>
    <dbReference type="NCBI Taxonomy" id="1690608"/>
    <lineage>
        <taxon>Eukaryota</taxon>
        <taxon>Fungi</taxon>
        <taxon>Dikarya</taxon>
        <taxon>Ascomycota</taxon>
        <taxon>Pezizomycotina</taxon>
        <taxon>Dothideomycetes</taxon>
        <taxon>Dothideomycetidae</taxon>
        <taxon>Mycosphaerellales</taxon>
        <taxon>Extremaceae</taxon>
        <taxon>Saxophila</taxon>
    </lineage>
</organism>
<dbReference type="Proteomes" id="UP001337655">
    <property type="component" value="Unassembled WGS sequence"/>
</dbReference>
<dbReference type="GO" id="GO:0033617">
    <property type="term" value="P:mitochondrial respiratory chain complex IV assembly"/>
    <property type="evidence" value="ECO:0007669"/>
    <property type="project" value="TreeGrafter"/>
</dbReference>
<evidence type="ECO:0000313" key="10">
    <source>
        <dbReference type="EMBL" id="KAK5173009.1"/>
    </source>
</evidence>
<dbReference type="FunFam" id="1.10.10.140:FF:000003">
    <property type="entry name" value="Cytochrome c oxidase assembly factor 6"/>
    <property type="match status" value="1"/>
</dbReference>
<feature type="region of interest" description="Disordered" evidence="9">
    <location>
        <begin position="1"/>
        <end position="27"/>
    </location>
</feature>
<evidence type="ECO:0000256" key="7">
    <source>
        <dbReference type="ARBA" id="ARBA00023157"/>
    </source>
</evidence>
<feature type="region of interest" description="Disordered" evidence="9">
    <location>
        <begin position="100"/>
        <end position="123"/>
    </location>
</feature>
<dbReference type="GO" id="GO:0005758">
    <property type="term" value="C:mitochondrial intermembrane space"/>
    <property type="evidence" value="ECO:0007669"/>
    <property type="project" value="UniProtKB-SubCell"/>
</dbReference>
<gene>
    <name evidence="10" type="ORF">LTR77_003131</name>
</gene>
<dbReference type="PANTHER" id="PTHR47677:SF1">
    <property type="entry name" value="CYTOCHROME C OXIDASE ASSEMBLY FACTOR 6"/>
    <property type="match status" value="1"/>
</dbReference>
<protein>
    <submittedName>
        <fullName evidence="10">Uncharacterized protein</fullName>
    </submittedName>
</protein>
<evidence type="ECO:0000256" key="2">
    <source>
        <dbReference type="ARBA" id="ARBA00004496"/>
    </source>
</evidence>
<dbReference type="Gene3D" id="1.10.10.140">
    <property type="entry name" value="Cytochrome c oxidase, subunit VIb"/>
    <property type="match status" value="1"/>
</dbReference>
<keyword evidence="6" id="KW-0496">Mitochondrion</keyword>
<dbReference type="PROSITE" id="PS51808">
    <property type="entry name" value="CHCH"/>
    <property type="match status" value="1"/>
</dbReference>
<comment type="similarity">
    <text evidence="4">Belongs to the cytochrome c oxidase subunit 6B family.</text>
</comment>
<dbReference type="InterPro" id="IPR048280">
    <property type="entry name" value="COX6B-like"/>
</dbReference>
<dbReference type="RefSeq" id="XP_064661727.1">
    <property type="nucleotide sequence ID" value="XM_064800388.1"/>
</dbReference>
<dbReference type="AlphaFoldDB" id="A0AAV9PGI7"/>
<name>A0AAV9PGI7_9PEZI</name>
<proteinExistence type="inferred from homology"/>
<keyword evidence="11" id="KW-1185">Reference proteome</keyword>
<evidence type="ECO:0000256" key="9">
    <source>
        <dbReference type="SAM" id="MobiDB-lite"/>
    </source>
</evidence>
<dbReference type="GO" id="GO:0005634">
    <property type="term" value="C:nucleus"/>
    <property type="evidence" value="ECO:0007669"/>
    <property type="project" value="UniProtKB-SubCell"/>
</dbReference>
<feature type="compositionally biased region" description="Low complexity" evidence="9">
    <location>
        <begin position="1"/>
        <end position="17"/>
    </location>
</feature>
<evidence type="ECO:0000313" key="11">
    <source>
        <dbReference type="Proteomes" id="UP001337655"/>
    </source>
</evidence>
<keyword evidence="5" id="KW-0963">Cytoplasm</keyword>
<dbReference type="EMBL" id="JAVRRT010000004">
    <property type="protein sequence ID" value="KAK5173009.1"/>
    <property type="molecule type" value="Genomic_DNA"/>
</dbReference>
<evidence type="ECO:0000256" key="6">
    <source>
        <dbReference type="ARBA" id="ARBA00023128"/>
    </source>
</evidence>
<keyword evidence="8" id="KW-0539">Nucleus</keyword>
<dbReference type="Pfam" id="PF02297">
    <property type="entry name" value="COX6B"/>
    <property type="match status" value="1"/>
</dbReference>
<evidence type="ECO:0000256" key="8">
    <source>
        <dbReference type="ARBA" id="ARBA00023242"/>
    </source>
</evidence>
<sequence>MGWFSTTSPSTTSPEPSQDGGFIAPDRSARQQCWEGRDAFFQCLDRNNIVDSVKESDKAQKACAPELKAFEGACAESWVTYFKKRRVFEHQKEQTMKKLAAEGAQPLDPATAGSVNAAGAKGR</sequence>
<dbReference type="SUPFAM" id="SSF47694">
    <property type="entry name" value="Cytochrome c oxidase subunit h"/>
    <property type="match status" value="1"/>
</dbReference>
<evidence type="ECO:0000256" key="5">
    <source>
        <dbReference type="ARBA" id="ARBA00022490"/>
    </source>
</evidence>
<comment type="subcellular location">
    <subcellularLocation>
        <location evidence="2">Cytoplasm</location>
    </subcellularLocation>
    <subcellularLocation>
        <location evidence="3">Mitochondrion intermembrane space</location>
    </subcellularLocation>
    <subcellularLocation>
        <location evidence="1">Nucleus</location>
    </subcellularLocation>
</comment>
<reference evidence="10 11" key="1">
    <citation type="submission" date="2023-08" db="EMBL/GenBank/DDBJ databases">
        <title>Black Yeasts Isolated from many extreme environments.</title>
        <authorList>
            <person name="Coleine C."/>
            <person name="Stajich J.E."/>
            <person name="Selbmann L."/>
        </authorList>
    </citation>
    <scope>NUCLEOTIDE SEQUENCE [LARGE SCALE GENOMIC DNA]</scope>
    <source>
        <strain evidence="10 11">CCFEE 5935</strain>
    </source>
</reference>
<keyword evidence="7" id="KW-1015">Disulfide bond</keyword>